<accession>A0ABR3GTX7</accession>
<dbReference type="InterPro" id="IPR012338">
    <property type="entry name" value="Beta-lactam/transpept-like"/>
</dbReference>
<evidence type="ECO:0000313" key="6">
    <source>
        <dbReference type="Proteomes" id="UP001447188"/>
    </source>
</evidence>
<gene>
    <name evidence="5" type="ORF">Q9L58_001601</name>
</gene>
<name>A0ABR3GTX7_9PEZI</name>
<dbReference type="PANTHER" id="PTHR22935">
    <property type="entry name" value="PENICILLIN-BINDING PROTEIN"/>
    <property type="match status" value="1"/>
</dbReference>
<dbReference type="Gene3D" id="3.40.710.10">
    <property type="entry name" value="DD-peptidase/beta-lactamase superfamily"/>
    <property type="match status" value="1"/>
</dbReference>
<dbReference type="Pfam" id="PF26335">
    <property type="entry name" value="ARB_00930_C"/>
    <property type="match status" value="1"/>
</dbReference>
<feature type="domain" description="Beta-lactamase-related" evidence="3">
    <location>
        <begin position="95"/>
        <end position="266"/>
    </location>
</feature>
<dbReference type="PANTHER" id="PTHR22935:SF95">
    <property type="entry name" value="BETA-LACTAMASE-LIKE 1-RELATED"/>
    <property type="match status" value="1"/>
</dbReference>
<reference evidence="5 6" key="1">
    <citation type="submission" date="2024-02" db="EMBL/GenBank/DDBJ databases">
        <title>Discinaceae phylogenomics.</title>
        <authorList>
            <person name="Dirks A.C."/>
            <person name="James T.Y."/>
        </authorList>
    </citation>
    <scope>NUCLEOTIDE SEQUENCE [LARGE SCALE GENOMIC DNA]</scope>
    <source>
        <strain evidence="5 6">ACD0624</strain>
    </source>
</reference>
<evidence type="ECO:0000256" key="1">
    <source>
        <dbReference type="ARBA" id="ARBA00038473"/>
    </source>
</evidence>
<feature type="chain" id="PRO_5046224134" description="Beta-lactamase-related domain-containing protein" evidence="2">
    <location>
        <begin position="24"/>
        <end position="542"/>
    </location>
</feature>
<evidence type="ECO:0000256" key="2">
    <source>
        <dbReference type="SAM" id="SignalP"/>
    </source>
</evidence>
<dbReference type="EMBL" id="JBBBZM010000012">
    <property type="protein sequence ID" value="KAL0639374.1"/>
    <property type="molecule type" value="Genomic_DNA"/>
</dbReference>
<evidence type="ECO:0000259" key="3">
    <source>
        <dbReference type="Pfam" id="PF00144"/>
    </source>
</evidence>
<dbReference type="InterPro" id="IPR001466">
    <property type="entry name" value="Beta-lactam-related"/>
</dbReference>
<comment type="similarity">
    <text evidence="1">Belongs to the beta-lactamase family.</text>
</comment>
<evidence type="ECO:0008006" key="7">
    <source>
        <dbReference type="Google" id="ProtNLM"/>
    </source>
</evidence>
<evidence type="ECO:0000313" key="5">
    <source>
        <dbReference type="EMBL" id="KAL0639374.1"/>
    </source>
</evidence>
<feature type="signal peptide" evidence="2">
    <location>
        <begin position="1"/>
        <end position="23"/>
    </location>
</feature>
<organism evidence="5 6">
    <name type="scientific">Discina gigas</name>
    <dbReference type="NCBI Taxonomy" id="1032678"/>
    <lineage>
        <taxon>Eukaryota</taxon>
        <taxon>Fungi</taxon>
        <taxon>Dikarya</taxon>
        <taxon>Ascomycota</taxon>
        <taxon>Pezizomycotina</taxon>
        <taxon>Pezizomycetes</taxon>
        <taxon>Pezizales</taxon>
        <taxon>Discinaceae</taxon>
        <taxon>Discina</taxon>
    </lineage>
</organism>
<dbReference type="InterPro" id="IPR058664">
    <property type="entry name" value="ARB_00930-like_C"/>
</dbReference>
<feature type="domain" description="Beta-lactamase-like ARB-00930-like C-terminal" evidence="4">
    <location>
        <begin position="380"/>
        <end position="541"/>
    </location>
</feature>
<comment type="caution">
    <text evidence="5">The sequence shown here is derived from an EMBL/GenBank/DDBJ whole genome shotgun (WGS) entry which is preliminary data.</text>
</comment>
<evidence type="ECO:0000259" key="4">
    <source>
        <dbReference type="Pfam" id="PF26335"/>
    </source>
</evidence>
<dbReference type="Pfam" id="PF00144">
    <property type="entry name" value="Beta-lactamase"/>
    <property type="match status" value="1"/>
</dbReference>
<keyword evidence="6" id="KW-1185">Reference proteome</keyword>
<protein>
    <recommendedName>
        <fullName evidence="7">Beta-lactamase-related domain-containing protein</fullName>
    </recommendedName>
</protein>
<sequence length="542" mass="58824">MQFLSYSTLLFAVPFLSHTLASSCPITGPLLPAPQQLSTSALIRAAGEKLGALYDLALSGSIIAGWQTNTTSFSIILTDASNSPLWEYHHTASGNVNNTGDVNGDTQFRVASVTKVFTDLLLLKLGLDLDDPITKYLPELACNDSPIRWKEITLGSLGNHLAAIPTGCSAGPYLESLGFPPLAVSDYPLCGVFGLSSTCTRKQHLIGLSKSRPVFPPFSRPVYSSVSFTLLGYVIEDVTGRTFEEVLEREIIQPLGMKNTGLRPKSETSGVIPPIDNLWSEDLGDNNPQWLKPTAETASLYNSVGMPWEIVRAANLTPAHPHVIDIYTKDGHVPGYTSRIGVIGEYEFGFTILTAGPFDSMNPLTEALLSVFLPAIEEATRDEAKEYVGNFSTPANSTVKSHIVFTIDDGPGLKITEAFSNSSDLLAGVAALRGFALGSAGDAEFDLRIYPAGISDTIDPDETIGTFGASIKEDWRLVIEPWGPTFSELPSQKVYDEVCTTWMSHDVLYYGGRPADRFVFLKKEGKVVGIEIPFLRITLMKQ</sequence>
<keyword evidence="2" id="KW-0732">Signal</keyword>
<dbReference type="Proteomes" id="UP001447188">
    <property type="component" value="Unassembled WGS sequence"/>
</dbReference>
<dbReference type="SUPFAM" id="SSF56601">
    <property type="entry name" value="beta-lactamase/transpeptidase-like"/>
    <property type="match status" value="1"/>
</dbReference>
<dbReference type="InterPro" id="IPR051478">
    <property type="entry name" value="Beta-lactamase-like_AB/R"/>
</dbReference>
<proteinExistence type="inferred from homology"/>